<keyword evidence="1" id="KW-0812">Transmembrane</keyword>
<keyword evidence="3" id="KW-1185">Reference proteome</keyword>
<dbReference type="Proteomes" id="UP000823201">
    <property type="component" value="Unassembled WGS sequence"/>
</dbReference>
<evidence type="ECO:0000256" key="1">
    <source>
        <dbReference type="SAM" id="Phobius"/>
    </source>
</evidence>
<evidence type="ECO:0000313" key="3">
    <source>
        <dbReference type="Proteomes" id="UP000823201"/>
    </source>
</evidence>
<feature type="transmembrane region" description="Helical" evidence="1">
    <location>
        <begin position="9"/>
        <end position="30"/>
    </location>
</feature>
<keyword evidence="1" id="KW-1133">Transmembrane helix</keyword>
<sequence length="31" mass="3587">MEGNFFKGVAWALAFCLPFWFLVIGLIVHLF</sequence>
<evidence type="ECO:0000313" key="2">
    <source>
        <dbReference type="EMBL" id="MBM7658038.1"/>
    </source>
</evidence>
<protein>
    <submittedName>
        <fullName evidence="2">Uncharacterized protein</fullName>
    </submittedName>
</protein>
<proteinExistence type="predicted"/>
<name>A0ABS2Q8D0_9BACL</name>
<keyword evidence="1" id="KW-0472">Membrane</keyword>
<comment type="caution">
    <text evidence="2">The sequence shown here is derived from an EMBL/GenBank/DDBJ whole genome shotgun (WGS) entry which is preliminary data.</text>
</comment>
<accession>A0ABS2Q8D0</accession>
<gene>
    <name evidence="2" type="ORF">JOC27_001490</name>
</gene>
<dbReference type="EMBL" id="JAFBEV010000011">
    <property type="protein sequence ID" value="MBM7658038.1"/>
    <property type="molecule type" value="Genomic_DNA"/>
</dbReference>
<reference evidence="2 3" key="1">
    <citation type="submission" date="2021-01" db="EMBL/GenBank/DDBJ databases">
        <title>Genomic Encyclopedia of Type Strains, Phase IV (KMG-IV): sequencing the most valuable type-strain genomes for metagenomic binning, comparative biology and taxonomic classification.</title>
        <authorList>
            <person name="Goeker M."/>
        </authorList>
    </citation>
    <scope>NUCLEOTIDE SEQUENCE [LARGE SCALE GENOMIC DNA]</scope>
    <source>
        <strain evidence="2 3">DSM 100968</strain>
    </source>
</reference>
<organism evidence="2 3">
    <name type="scientific">Sporolactobacillus spathodeae</name>
    <dbReference type="NCBI Taxonomy" id="1465502"/>
    <lineage>
        <taxon>Bacteria</taxon>
        <taxon>Bacillati</taxon>
        <taxon>Bacillota</taxon>
        <taxon>Bacilli</taxon>
        <taxon>Bacillales</taxon>
        <taxon>Sporolactobacillaceae</taxon>
        <taxon>Sporolactobacillus</taxon>
    </lineage>
</organism>